<dbReference type="EMBL" id="MK770119">
    <property type="protein sequence ID" value="QCW23884.1"/>
    <property type="molecule type" value="Genomic_DNA"/>
</dbReference>
<evidence type="ECO:0000313" key="2">
    <source>
        <dbReference type="Proteomes" id="UP000308921"/>
    </source>
</evidence>
<name>A0A4Y5P1N4_9CAUD</name>
<dbReference type="InterPro" id="IPR055603">
    <property type="entry name" value="DUF7179"/>
</dbReference>
<accession>A0A4Y5P1N4</accession>
<organism evidence="1 2">
    <name type="scientific">Pantoea phage vB_PagS_AAS21</name>
    <dbReference type="NCBI Taxonomy" id="2575261"/>
    <lineage>
        <taxon>Viruses</taxon>
        <taxon>Duplodnaviria</taxon>
        <taxon>Heunggongvirae</taxon>
        <taxon>Uroviricota</taxon>
        <taxon>Caudoviricetes</taxon>
        <taxon>Demerecviridae</taxon>
        <taxon>Keyvirus</taxon>
        <taxon>Keyvirus AAS21</taxon>
    </lineage>
</organism>
<protein>
    <submittedName>
        <fullName evidence="1">Uncharacterized protein</fullName>
    </submittedName>
</protein>
<reference evidence="1 2" key="1">
    <citation type="submission" date="2019-04" db="EMBL/GenBank/DDBJ databases">
        <title>Complete genome sequence of Pantoea bacteriophage vB_PagS_AAS21.</title>
        <authorList>
            <person name="Truncaite L."/>
            <person name="Simoliuniene M."/>
            <person name="Zajanckauskaite A."/>
            <person name="Meskys R."/>
            <person name="Simoliunas E."/>
        </authorList>
    </citation>
    <scope>NUCLEOTIDE SEQUENCE [LARGE SCALE GENOMIC DNA]</scope>
</reference>
<gene>
    <name evidence="1" type="ORF">AAS21_gp146</name>
</gene>
<proteinExistence type="predicted"/>
<dbReference type="Proteomes" id="UP000308921">
    <property type="component" value="Segment"/>
</dbReference>
<keyword evidence="2" id="KW-1185">Reference proteome</keyword>
<sequence>MKNEINSSNYQSENLGKDDLAKSLVILLGMDGYEGQLKKLSLPALRKMYDGLLSNAVHVSQVRREAYDSRKELKISQDRCSSLERDLNRIKKGK</sequence>
<evidence type="ECO:0000313" key="1">
    <source>
        <dbReference type="EMBL" id="QCW23884.1"/>
    </source>
</evidence>
<dbReference type="Pfam" id="PF23804">
    <property type="entry name" value="DUF7179"/>
    <property type="match status" value="1"/>
</dbReference>